<organism evidence="4 5">
    <name type="scientific">Massilia phyllostachyos</name>
    <dbReference type="NCBI Taxonomy" id="2898585"/>
    <lineage>
        <taxon>Bacteria</taxon>
        <taxon>Pseudomonadati</taxon>
        <taxon>Pseudomonadota</taxon>
        <taxon>Betaproteobacteria</taxon>
        <taxon>Burkholderiales</taxon>
        <taxon>Oxalobacteraceae</taxon>
        <taxon>Telluria group</taxon>
        <taxon>Massilia</taxon>
    </lineage>
</organism>
<dbReference type="NCBIfam" id="TIGR02595">
    <property type="entry name" value="PEP_CTERM"/>
    <property type="match status" value="1"/>
</dbReference>
<protein>
    <submittedName>
        <fullName evidence="4">PEP_CTERM-anchored TLD domain-containing protein</fullName>
    </submittedName>
</protein>
<evidence type="ECO:0000313" key="4">
    <source>
        <dbReference type="EMBL" id="MCD2518895.1"/>
    </source>
</evidence>
<name>A0ABS8QAW5_9BURK</name>
<reference evidence="4" key="1">
    <citation type="submission" date="2021-11" db="EMBL/GenBank/DDBJ databases">
        <title>The complete genome of Massilia sp sp. G4R7.</title>
        <authorList>
            <person name="Liu L."/>
            <person name="Yue J."/>
            <person name="Yuan J."/>
            <person name="Yang F."/>
            <person name="Li L."/>
        </authorList>
    </citation>
    <scope>NUCLEOTIDE SEQUENCE</scope>
    <source>
        <strain evidence="4">G4R7</strain>
    </source>
</reference>
<dbReference type="EMBL" id="JAJNOC010000009">
    <property type="protein sequence ID" value="MCD2518895.1"/>
    <property type="molecule type" value="Genomic_DNA"/>
</dbReference>
<sequence length="248" mass="27261">MKSFVAAGTLAMTVTLGLAAPAAQAQTGGALLDLTLYGQLERWLGAGPLDLRNIYTREFGNNSRDFHAAADGAGMTFTLAQVSNDLGDSWIVGGYNPQSWSSTDGWHETPYDWQRTAFIFNYTDATVWRQVMSDNILPSRGLRQTYNEPNHGPTFGAGSDLFFNDRLNAAFSWQVSYGGGEEGISIIDGSRGGQLFRVDALEVYSISLVPEPGQYAMLAAGLGLLGWSAWRRRERKTVPLRRPLRHHP</sequence>
<keyword evidence="5" id="KW-1185">Reference proteome</keyword>
<evidence type="ECO:0000259" key="2">
    <source>
        <dbReference type="Pfam" id="PF07534"/>
    </source>
</evidence>
<dbReference type="InterPro" id="IPR013424">
    <property type="entry name" value="Ice-binding_C"/>
</dbReference>
<feature type="chain" id="PRO_5045758483" evidence="1">
    <location>
        <begin position="26"/>
        <end position="248"/>
    </location>
</feature>
<dbReference type="InterPro" id="IPR006571">
    <property type="entry name" value="TLDc_dom"/>
</dbReference>
<evidence type="ECO:0000259" key="3">
    <source>
        <dbReference type="Pfam" id="PF07589"/>
    </source>
</evidence>
<dbReference type="NCBIfam" id="NF038124">
    <property type="entry name" value="PEP_CTERM_TLD_A"/>
    <property type="match status" value="1"/>
</dbReference>
<dbReference type="RefSeq" id="WP_231060166.1">
    <property type="nucleotide sequence ID" value="NZ_JAJNOC010000009.1"/>
</dbReference>
<gene>
    <name evidence="4" type="ORF">LQ564_21585</name>
</gene>
<dbReference type="Pfam" id="PF07534">
    <property type="entry name" value="TLD"/>
    <property type="match status" value="1"/>
</dbReference>
<comment type="caution">
    <text evidence="4">The sequence shown here is derived from an EMBL/GenBank/DDBJ whole genome shotgun (WGS) entry which is preliminary data.</text>
</comment>
<dbReference type="Pfam" id="PF07589">
    <property type="entry name" value="PEP-CTERM"/>
    <property type="match status" value="1"/>
</dbReference>
<evidence type="ECO:0000313" key="5">
    <source>
        <dbReference type="Proteomes" id="UP001179361"/>
    </source>
</evidence>
<accession>A0ABS8QAW5</accession>
<proteinExistence type="predicted"/>
<keyword evidence="1" id="KW-0732">Signal</keyword>
<dbReference type="Proteomes" id="UP001179361">
    <property type="component" value="Unassembled WGS sequence"/>
</dbReference>
<feature type="domain" description="TLDc" evidence="2">
    <location>
        <begin position="57"/>
        <end position="206"/>
    </location>
</feature>
<evidence type="ECO:0000256" key="1">
    <source>
        <dbReference type="SAM" id="SignalP"/>
    </source>
</evidence>
<feature type="domain" description="Ice-binding protein C-terminal" evidence="3">
    <location>
        <begin position="209"/>
        <end position="233"/>
    </location>
</feature>
<feature type="signal peptide" evidence="1">
    <location>
        <begin position="1"/>
        <end position="25"/>
    </location>
</feature>